<evidence type="ECO:0000313" key="3">
    <source>
        <dbReference type="Proteomes" id="UP001381693"/>
    </source>
</evidence>
<protein>
    <submittedName>
        <fullName evidence="2">Uncharacterized protein</fullName>
    </submittedName>
</protein>
<evidence type="ECO:0000256" key="1">
    <source>
        <dbReference type="SAM" id="MobiDB-lite"/>
    </source>
</evidence>
<keyword evidence="3" id="KW-1185">Reference proteome</keyword>
<name>A0AAN8WZ12_HALRR</name>
<reference evidence="2 3" key="1">
    <citation type="submission" date="2023-11" db="EMBL/GenBank/DDBJ databases">
        <title>Halocaridina rubra genome assembly.</title>
        <authorList>
            <person name="Smith C."/>
        </authorList>
    </citation>
    <scope>NUCLEOTIDE SEQUENCE [LARGE SCALE GENOMIC DNA]</scope>
    <source>
        <strain evidence="2">EP-1</strain>
        <tissue evidence="2">Whole</tissue>
    </source>
</reference>
<feature type="compositionally biased region" description="Low complexity" evidence="1">
    <location>
        <begin position="233"/>
        <end position="243"/>
    </location>
</feature>
<feature type="compositionally biased region" description="Basic and acidic residues" evidence="1">
    <location>
        <begin position="245"/>
        <end position="257"/>
    </location>
</feature>
<feature type="compositionally biased region" description="Polar residues" evidence="1">
    <location>
        <begin position="390"/>
        <end position="408"/>
    </location>
</feature>
<accession>A0AAN8WZ12</accession>
<comment type="caution">
    <text evidence="2">The sequence shown here is derived from an EMBL/GenBank/DDBJ whole genome shotgun (WGS) entry which is preliminary data.</text>
</comment>
<dbReference type="EMBL" id="JAXCGZ010011400">
    <property type="protein sequence ID" value="KAK7074971.1"/>
    <property type="molecule type" value="Genomic_DNA"/>
</dbReference>
<proteinExistence type="predicted"/>
<feature type="region of interest" description="Disordered" evidence="1">
    <location>
        <begin position="373"/>
        <end position="408"/>
    </location>
</feature>
<feature type="region of interest" description="Disordered" evidence="1">
    <location>
        <begin position="329"/>
        <end position="352"/>
    </location>
</feature>
<dbReference type="Proteomes" id="UP001381693">
    <property type="component" value="Unassembled WGS sequence"/>
</dbReference>
<dbReference type="AlphaFoldDB" id="A0AAN8WZ12"/>
<gene>
    <name evidence="2" type="ORF">SK128_004903</name>
</gene>
<organism evidence="2 3">
    <name type="scientific">Halocaridina rubra</name>
    <name type="common">Hawaiian red shrimp</name>
    <dbReference type="NCBI Taxonomy" id="373956"/>
    <lineage>
        <taxon>Eukaryota</taxon>
        <taxon>Metazoa</taxon>
        <taxon>Ecdysozoa</taxon>
        <taxon>Arthropoda</taxon>
        <taxon>Crustacea</taxon>
        <taxon>Multicrustacea</taxon>
        <taxon>Malacostraca</taxon>
        <taxon>Eumalacostraca</taxon>
        <taxon>Eucarida</taxon>
        <taxon>Decapoda</taxon>
        <taxon>Pleocyemata</taxon>
        <taxon>Caridea</taxon>
        <taxon>Atyoidea</taxon>
        <taxon>Atyidae</taxon>
        <taxon>Halocaridina</taxon>
    </lineage>
</organism>
<evidence type="ECO:0000313" key="2">
    <source>
        <dbReference type="EMBL" id="KAK7074971.1"/>
    </source>
</evidence>
<sequence>MYQMMVIRTSKEKCYDTVDAHHQTASAHSGVVNGYLPNDLPNGIYDLSHKEKESDDIPCGKLSPCTKDGYSKALPLCGVTPSSVSGRTGESALYQGRSNISPSQASILDHFGTARIQCQTSEMSLGQSRLPVPGMFGPACVSGESKISSSRADNQRTLQCGKSPKYRRKFSLEEMVAKLHNRTELNTTCVNVLQGFPSVRPLVDSGRKMVAAENNQSNLCDKHNTAICDDARPSSPSTPLSSLKDASDKCDVDKPSKESERSCTVECPVNVSNTPSDASRGAIMVKISDAVAAILSDVSDDSLPPSPEESDINILKSFSNILPSLKNDEVRKSTSEDRLHEGEKSTTEKYVSDKSNKNVKACNIDGATDELAQRPTDKCVNDEEPVTGRLLQQGQDTSHSSASARISR</sequence>
<feature type="region of interest" description="Disordered" evidence="1">
    <location>
        <begin position="230"/>
        <end position="257"/>
    </location>
</feature>